<protein>
    <recommendedName>
        <fullName evidence="4">Retrotransposon gag domain-containing protein</fullName>
    </recommendedName>
</protein>
<dbReference type="Gramene" id="Bo1g064020.1">
    <property type="protein sequence ID" value="Bo1g064020.1"/>
    <property type="gene ID" value="Bo1g064020"/>
</dbReference>
<feature type="region of interest" description="Disordered" evidence="1">
    <location>
        <begin position="191"/>
        <end position="235"/>
    </location>
</feature>
<reference evidence="2 3" key="1">
    <citation type="journal article" date="2014" name="Genome Biol.">
        <title>Transcriptome and methylome profiling reveals relics of genome dominance in the mesopolyploid Brassica oleracea.</title>
        <authorList>
            <person name="Parkin I.A."/>
            <person name="Koh C."/>
            <person name="Tang H."/>
            <person name="Robinson S.J."/>
            <person name="Kagale S."/>
            <person name="Clarke W.E."/>
            <person name="Town C.D."/>
            <person name="Nixon J."/>
            <person name="Krishnakumar V."/>
            <person name="Bidwell S.L."/>
            <person name="Denoeud F."/>
            <person name="Belcram H."/>
            <person name="Links M.G."/>
            <person name="Just J."/>
            <person name="Clarke C."/>
            <person name="Bender T."/>
            <person name="Huebert T."/>
            <person name="Mason A.S."/>
            <person name="Pires J.C."/>
            <person name="Barker G."/>
            <person name="Moore J."/>
            <person name="Walley P.G."/>
            <person name="Manoli S."/>
            <person name="Batley J."/>
            <person name="Edwards D."/>
            <person name="Nelson M.N."/>
            <person name="Wang X."/>
            <person name="Paterson A.H."/>
            <person name="King G."/>
            <person name="Bancroft I."/>
            <person name="Chalhoub B."/>
            <person name="Sharpe A.G."/>
        </authorList>
    </citation>
    <scope>NUCLEOTIDE SEQUENCE</scope>
    <source>
        <strain evidence="2 3">cv. TO1000</strain>
    </source>
</reference>
<proteinExistence type="predicted"/>
<sequence length="685" mass="77775">MFSKRLDAMQSMVERLPGVAPPIRKSNPDSYADTPFTDEITLIKMPMKFSFPSIRAYDGTTDPDDHVAQQTKDARRSTLKGVASIASYAILSDKFVETFASSKDLENTSDGLYEILQHRAKPLRGYIAHFNQEKVVIPECSIPTAISAFKRGLLPDGDLYKELTKYQCKTTEAVLSQAWAQVKWEEDVASRAKAQQKQDPKTIRSDRTERDENPSQRSARDFGNRNRGRYQNRPIEKAEGMAVSMWPDISHLSVSRPELINVLRQMGQQVNWPQKMKAPDSFRNPGIWCDFHRDQGHKTEDCIALKIEVNELLKKGHLREFLSEKAKSHLSKETMGKPIEAAHVLPPRQDQVIYVISGDEISFTAKEQEKVLTPHHDALVISLSVANCLVKRILVDNGSSDNIIFQAAYKDLGLEESALTRRITPLIGFSGNVKRTAGEMVKFPTPWGIRAVKGDQEDSRSCYQNTLKGKTKVLYQLQSKPPAHHTEEPEVEEVDDVPLTEGYQPRHLKIGSKLTEGLTRRLIDFLRSNSDCFALSNADMLGIDPEIIMHKLQVDPLHQPVKQKRRKFAPKEARSSTMRSDLEISDDFGAFWRYLEQAPEMTIELDHRSILEEEYRSMFTPEHRLTAKRTESPYMPISTRSNKETQLLFSPVPVSLERSIRKEARSSSIDNTICSSIDFCQPSST</sequence>
<dbReference type="AlphaFoldDB" id="A0A0D3A8L0"/>
<feature type="compositionally biased region" description="Basic and acidic residues" evidence="1">
    <location>
        <begin position="191"/>
        <end position="224"/>
    </location>
</feature>
<evidence type="ECO:0000313" key="2">
    <source>
        <dbReference type="EnsemblPlants" id="Bo1g064020.1"/>
    </source>
</evidence>
<evidence type="ECO:0000313" key="3">
    <source>
        <dbReference type="Proteomes" id="UP000032141"/>
    </source>
</evidence>
<organism evidence="2 3">
    <name type="scientific">Brassica oleracea var. oleracea</name>
    <dbReference type="NCBI Taxonomy" id="109376"/>
    <lineage>
        <taxon>Eukaryota</taxon>
        <taxon>Viridiplantae</taxon>
        <taxon>Streptophyta</taxon>
        <taxon>Embryophyta</taxon>
        <taxon>Tracheophyta</taxon>
        <taxon>Spermatophyta</taxon>
        <taxon>Magnoliopsida</taxon>
        <taxon>eudicotyledons</taxon>
        <taxon>Gunneridae</taxon>
        <taxon>Pentapetalae</taxon>
        <taxon>rosids</taxon>
        <taxon>malvids</taxon>
        <taxon>Brassicales</taxon>
        <taxon>Brassicaceae</taxon>
        <taxon>Brassiceae</taxon>
        <taxon>Brassica</taxon>
    </lineage>
</organism>
<keyword evidence="3" id="KW-1185">Reference proteome</keyword>
<dbReference type="EnsemblPlants" id="Bo1g064020.1">
    <property type="protein sequence ID" value="Bo1g064020.1"/>
    <property type="gene ID" value="Bo1g064020"/>
</dbReference>
<dbReference type="eggNOG" id="KOG0017">
    <property type="taxonomic scope" value="Eukaryota"/>
</dbReference>
<accession>A0A0D3A8L0</accession>
<evidence type="ECO:0000256" key="1">
    <source>
        <dbReference type="SAM" id="MobiDB-lite"/>
    </source>
</evidence>
<evidence type="ECO:0008006" key="4">
    <source>
        <dbReference type="Google" id="ProtNLM"/>
    </source>
</evidence>
<reference evidence="2" key="2">
    <citation type="submission" date="2015-03" db="UniProtKB">
        <authorList>
            <consortium name="EnsemblPlants"/>
        </authorList>
    </citation>
    <scope>IDENTIFICATION</scope>
</reference>
<dbReference type="PANTHER" id="PTHR33240">
    <property type="entry name" value="OS08G0508500 PROTEIN"/>
    <property type="match status" value="1"/>
</dbReference>
<dbReference type="Proteomes" id="UP000032141">
    <property type="component" value="Chromosome C1"/>
</dbReference>
<name>A0A0D3A8L0_BRAOL</name>
<dbReference type="HOGENOM" id="CLU_401910_0_0_1"/>
<feature type="compositionally biased region" description="Acidic residues" evidence="1">
    <location>
        <begin position="489"/>
        <end position="498"/>
    </location>
</feature>
<dbReference type="OMA" id="ARRCCAI"/>
<dbReference type="PANTHER" id="PTHR33240:SF8">
    <property type="entry name" value="OS03G0439900 PROTEIN"/>
    <property type="match status" value="1"/>
</dbReference>
<feature type="region of interest" description="Disordered" evidence="1">
    <location>
        <begin position="479"/>
        <end position="498"/>
    </location>
</feature>